<dbReference type="PANTHER" id="PTHR48017">
    <property type="entry name" value="OS05G0424000 PROTEIN-RELATED"/>
    <property type="match status" value="1"/>
</dbReference>
<dbReference type="GO" id="GO:0006865">
    <property type="term" value="P:amino acid transport"/>
    <property type="evidence" value="ECO:0007669"/>
    <property type="project" value="UniProtKB-KW"/>
</dbReference>
<feature type="transmembrane region" description="Helical" evidence="7">
    <location>
        <begin position="306"/>
        <end position="327"/>
    </location>
</feature>
<evidence type="ECO:0000259" key="8">
    <source>
        <dbReference type="Pfam" id="PF01490"/>
    </source>
</evidence>
<feature type="transmembrane region" description="Helical" evidence="7">
    <location>
        <begin position="155"/>
        <end position="179"/>
    </location>
</feature>
<accession>A0A5J5AVX7</accession>
<comment type="subcellular location">
    <subcellularLocation>
        <location evidence="1">Membrane</location>
    </subcellularLocation>
</comment>
<feature type="transmembrane region" description="Helical" evidence="7">
    <location>
        <begin position="82"/>
        <end position="106"/>
    </location>
</feature>
<evidence type="ECO:0000256" key="2">
    <source>
        <dbReference type="ARBA" id="ARBA00022448"/>
    </source>
</evidence>
<dbReference type="Proteomes" id="UP000325577">
    <property type="component" value="Linkage Group LG18"/>
</dbReference>
<keyword evidence="6 7" id="KW-0472">Membrane</keyword>
<evidence type="ECO:0000256" key="4">
    <source>
        <dbReference type="ARBA" id="ARBA00022970"/>
    </source>
</evidence>
<dbReference type="AlphaFoldDB" id="A0A5J5AVX7"/>
<feature type="transmembrane region" description="Helical" evidence="7">
    <location>
        <begin position="347"/>
        <end position="371"/>
    </location>
</feature>
<feature type="transmembrane region" description="Helical" evidence="7">
    <location>
        <begin position="267"/>
        <end position="286"/>
    </location>
</feature>
<evidence type="ECO:0000256" key="6">
    <source>
        <dbReference type="ARBA" id="ARBA00023136"/>
    </source>
</evidence>
<keyword evidence="3 7" id="KW-0812">Transmembrane</keyword>
<feature type="transmembrane region" description="Helical" evidence="7">
    <location>
        <begin position="454"/>
        <end position="476"/>
    </location>
</feature>
<feature type="transmembrane region" description="Helical" evidence="7">
    <location>
        <begin position="112"/>
        <end position="134"/>
    </location>
</feature>
<dbReference type="OrthoDB" id="40134at2759"/>
<feature type="transmembrane region" description="Helical" evidence="7">
    <location>
        <begin position="225"/>
        <end position="247"/>
    </location>
</feature>
<keyword evidence="2" id="KW-0813">Transport</keyword>
<feature type="transmembrane region" description="Helical" evidence="7">
    <location>
        <begin position="199"/>
        <end position="218"/>
    </location>
</feature>
<dbReference type="InterPro" id="IPR013057">
    <property type="entry name" value="AA_transpt_TM"/>
</dbReference>
<evidence type="ECO:0000313" key="9">
    <source>
        <dbReference type="EMBL" id="KAA8534504.1"/>
    </source>
</evidence>
<dbReference type="Pfam" id="PF01490">
    <property type="entry name" value="Aa_trans"/>
    <property type="match status" value="1"/>
</dbReference>
<feature type="transmembrane region" description="Helical" evidence="7">
    <location>
        <begin position="399"/>
        <end position="416"/>
    </location>
</feature>
<keyword evidence="5 7" id="KW-1133">Transmembrane helix</keyword>
<keyword evidence="4" id="KW-0029">Amino-acid transport</keyword>
<name>A0A5J5AVX7_9ASTE</name>
<evidence type="ECO:0000256" key="3">
    <source>
        <dbReference type="ARBA" id="ARBA00022692"/>
    </source>
</evidence>
<dbReference type="EMBL" id="CM018041">
    <property type="protein sequence ID" value="KAA8534504.1"/>
    <property type="molecule type" value="Genomic_DNA"/>
</dbReference>
<evidence type="ECO:0000256" key="5">
    <source>
        <dbReference type="ARBA" id="ARBA00022989"/>
    </source>
</evidence>
<reference evidence="9 10" key="1">
    <citation type="submission" date="2019-09" db="EMBL/GenBank/DDBJ databases">
        <title>A chromosome-level genome assembly of the Chinese tupelo Nyssa sinensis.</title>
        <authorList>
            <person name="Yang X."/>
            <person name="Kang M."/>
            <person name="Yang Y."/>
            <person name="Xiong H."/>
            <person name="Wang M."/>
            <person name="Zhang Z."/>
            <person name="Wang Z."/>
            <person name="Wu H."/>
            <person name="Ma T."/>
            <person name="Liu J."/>
            <person name="Xi Z."/>
        </authorList>
    </citation>
    <scope>NUCLEOTIDE SEQUENCE [LARGE SCALE GENOMIC DNA]</scope>
    <source>
        <strain evidence="9">J267</strain>
        <tissue evidence="9">Leaf</tissue>
    </source>
</reference>
<organism evidence="9 10">
    <name type="scientific">Nyssa sinensis</name>
    <dbReference type="NCBI Taxonomy" id="561372"/>
    <lineage>
        <taxon>Eukaryota</taxon>
        <taxon>Viridiplantae</taxon>
        <taxon>Streptophyta</taxon>
        <taxon>Embryophyta</taxon>
        <taxon>Tracheophyta</taxon>
        <taxon>Spermatophyta</taxon>
        <taxon>Magnoliopsida</taxon>
        <taxon>eudicotyledons</taxon>
        <taxon>Gunneridae</taxon>
        <taxon>Pentapetalae</taxon>
        <taxon>asterids</taxon>
        <taxon>Cornales</taxon>
        <taxon>Nyssaceae</taxon>
        <taxon>Nyssa</taxon>
    </lineage>
</organism>
<feature type="domain" description="Amino acid transporter transmembrane" evidence="8">
    <location>
        <begin position="74"/>
        <end position="482"/>
    </location>
</feature>
<gene>
    <name evidence="9" type="ORF">F0562_032021</name>
</gene>
<feature type="transmembrane region" description="Helical" evidence="7">
    <location>
        <begin position="422"/>
        <end position="442"/>
    </location>
</feature>
<proteinExistence type="predicted"/>
<evidence type="ECO:0000256" key="7">
    <source>
        <dbReference type="SAM" id="Phobius"/>
    </source>
</evidence>
<protein>
    <recommendedName>
        <fullName evidence="8">Amino acid transporter transmembrane domain-containing protein</fullName>
    </recommendedName>
</protein>
<keyword evidence="10" id="KW-1185">Reference proteome</keyword>
<evidence type="ECO:0000256" key="1">
    <source>
        <dbReference type="ARBA" id="ARBA00004370"/>
    </source>
</evidence>
<evidence type="ECO:0000313" key="10">
    <source>
        <dbReference type="Proteomes" id="UP000325577"/>
    </source>
</evidence>
<dbReference type="GO" id="GO:0016020">
    <property type="term" value="C:membrane"/>
    <property type="evidence" value="ECO:0007669"/>
    <property type="project" value="UniProtKB-SubCell"/>
</dbReference>
<sequence length="494" mass="54230">MTPMALALPSPYYISHRCWNLSLSLPLTRILEREREMSTVAPNSEDRSQVDKENGAVDHTKELDAGTLFVLKSRGSWLHCGYHMTTAIVAPALLSIPYALGLLGWVGGVISLIAAGLITFYSYNLLSIVLEHYAQLGRRQLRFRDMAHDILGPGWGRYFVGPLQLGICYGAVIACTLLGGQSLKFIYLLSRPSGSMQLYHFVIIFGAMMLVLAQMPSFHSLRHINLVSIILILAYCACTTAAAIYIGNSKKAPPKNYSITGVGVNRIFGAINAISIIATTYGNGIIPEIQATLVPPVTGKMFKGLLLCYAIVISTYFSVGISGYWAFGDQVQQSVLQNFMVDGKPLVPKWFLLMTNVFTFLQVSAVVLVYLQPTNIVLENKFGNPKKDQFSIHNVVPRLISRSLTIVIATTLAAMLPFFGDIMALFGAFGCIPLDFILPMVFYNVTFKPSKKSLIFWGNTMIAIVSTALALVGAVASVRQIIIDAKTYRLFANV</sequence>